<dbReference type="SUPFAM" id="SSF88723">
    <property type="entry name" value="PIN domain-like"/>
    <property type="match status" value="1"/>
</dbReference>
<evidence type="ECO:0000313" key="2">
    <source>
        <dbReference type="EMBL" id="CAK8683992.1"/>
    </source>
</evidence>
<proteinExistence type="inferred from homology"/>
<dbReference type="Gene3D" id="3.40.50.1010">
    <property type="entry name" value="5'-nuclease"/>
    <property type="match status" value="1"/>
</dbReference>
<protein>
    <recommendedName>
        <fullName evidence="4">Asteroid domain-containing protein</fullName>
    </recommendedName>
</protein>
<reference evidence="2 3" key="1">
    <citation type="submission" date="2024-02" db="EMBL/GenBank/DDBJ databases">
        <authorList>
            <person name="Daric V."/>
            <person name="Darras S."/>
        </authorList>
    </citation>
    <scope>NUCLEOTIDE SEQUENCE [LARGE SCALE GENOMIC DNA]</scope>
</reference>
<dbReference type="InterPro" id="IPR026832">
    <property type="entry name" value="Asteroid"/>
</dbReference>
<dbReference type="Proteomes" id="UP001642483">
    <property type="component" value="Unassembled WGS sequence"/>
</dbReference>
<dbReference type="PANTHER" id="PTHR15665:SF1">
    <property type="entry name" value="PROTEIN ASTEROID HOMOLOG 1"/>
    <property type="match status" value="1"/>
</dbReference>
<gene>
    <name evidence="2" type="ORF">CVLEPA_LOCUS14998</name>
</gene>
<dbReference type="InterPro" id="IPR029060">
    <property type="entry name" value="PIN-like_dom_sf"/>
</dbReference>
<dbReference type="EMBL" id="CAWYQH010000097">
    <property type="protein sequence ID" value="CAK8683992.1"/>
    <property type="molecule type" value="Genomic_DNA"/>
</dbReference>
<keyword evidence="3" id="KW-1185">Reference proteome</keyword>
<organism evidence="2 3">
    <name type="scientific">Clavelina lepadiformis</name>
    <name type="common">Light-bulb sea squirt</name>
    <name type="synonym">Ascidia lepadiformis</name>
    <dbReference type="NCBI Taxonomy" id="159417"/>
    <lineage>
        <taxon>Eukaryota</taxon>
        <taxon>Metazoa</taxon>
        <taxon>Chordata</taxon>
        <taxon>Tunicata</taxon>
        <taxon>Ascidiacea</taxon>
        <taxon>Aplousobranchia</taxon>
        <taxon>Clavelinidae</taxon>
        <taxon>Clavelina</taxon>
    </lineage>
</organism>
<dbReference type="PANTHER" id="PTHR15665">
    <property type="entry name" value="ASTEROID PROTEIN"/>
    <property type="match status" value="1"/>
</dbReference>
<sequence length="625" mass="71202">MGVRGLTTFIDERQRIHLLRTKFSEQCFVIDGSSLIYHIYDEAQLDTRHGGDYAQFQKTVKHFFAQLKRCETRSIVILDGASDERKRLTHINRMQNNIEYLHAIMVEHKRKLLLPILAREMFQQTLEELKVPFCYSLHDADQEIAAAANKFNAFVVSNDSDYYIFPLHRGYIPLKTLSWEQVFTDENGTHMYGHLYNVKSLTSQYKLKLPNLAFMPILLGCDWIDIDVCSGLVNRITQKKKEKKKSGRRRAKKIQQNKVDCTLKWLAKNEADCIANEILTSAKASKLNDTIEWCLELYRNIPETTAVLNTLEEQLKCLGGAEGLAEVTIDTEMPSEGRTADVQSTSEELHVSKLTRLGKFPSLVRSIANGNIDVLLPVVVGDFFQESPHQCSSDVRTATFTLVRKGAITEYDRTGGKYCKVGKCRSNHTTCSCQSTDDLLEWKKPGALRAKSSPKRRQYLLECLVGCVKDTEDRHNEFADCSKRFPQNELLAAVTLYWVLKTQPPPSLVSSLLLAFVAKQAKSDDVFGEFPVYDDQLELDDRLIHRMSEFQSCLKYCLMLNKVLGKPLREMSLCFDSSLVAAYYGRICHAVTVKAGKSLQDVWLLIPVLLLRLLFSVPVVDVWLL</sequence>
<evidence type="ECO:0000313" key="3">
    <source>
        <dbReference type="Proteomes" id="UP001642483"/>
    </source>
</evidence>
<evidence type="ECO:0008006" key="4">
    <source>
        <dbReference type="Google" id="ProtNLM"/>
    </source>
</evidence>
<comment type="similarity">
    <text evidence="1">Belongs to the asteroid family.</text>
</comment>
<comment type="caution">
    <text evidence="2">The sequence shown here is derived from an EMBL/GenBank/DDBJ whole genome shotgun (WGS) entry which is preliminary data.</text>
</comment>
<accession>A0ABP0FWN7</accession>
<name>A0ABP0FWN7_CLALP</name>
<evidence type="ECO:0000256" key="1">
    <source>
        <dbReference type="ARBA" id="ARBA00007398"/>
    </source>
</evidence>